<feature type="region of interest" description="Disordered" evidence="1">
    <location>
        <begin position="1"/>
        <end position="30"/>
    </location>
</feature>
<dbReference type="AlphaFoldDB" id="A0A6A4GRU3"/>
<proteinExistence type="predicted"/>
<evidence type="ECO:0000313" key="3">
    <source>
        <dbReference type="Proteomes" id="UP000799118"/>
    </source>
</evidence>
<accession>A0A6A4GRU3</accession>
<organism evidence="2 3">
    <name type="scientific">Gymnopus androsaceus JB14</name>
    <dbReference type="NCBI Taxonomy" id="1447944"/>
    <lineage>
        <taxon>Eukaryota</taxon>
        <taxon>Fungi</taxon>
        <taxon>Dikarya</taxon>
        <taxon>Basidiomycota</taxon>
        <taxon>Agaricomycotina</taxon>
        <taxon>Agaricomycetes</taxon>
        <taxon>Agaricomycetidae</taxon>
        <taxon>Agaricales</taxon>
        <taxon>Marasmiineae</taxon>
        <taxon>Omphalotaceae</taxon>
        <taxon>Gymnopus</taxon>
    </lineage>
</organism>
<gene>
    <name evidence="2" type="ORF">BT96DRAFT_981255</name>
</gene>
<feature type="compositionally biased region" description="Polar residues" evidence="1">
    <location>
        <begin position="8"/>
        <end position="25"/>
    </location>
</feature>
<name>A0A6A4GRU3_9AGAR</name>
<dbReference type="EMBL" id="ML769775">
    <property type="protein sequence ID" value="KAE9387874.1"/>
    <property type="molecule type" value="Genomic_DNA"/>
</dbReference>
<protein>
    <submittedName>
        <fullName evidence="2">Uncharacterized protein</fullName>
    </submittedName>
</protein>
<keyword evidence="3" id="KW-1185">Reference proteome</keyword>
<dbReference type="Proteomes" id="UP000799118">
    <property type="component" value="Unassembled WGS sequence"/>
</dbReference>
<reference evidence="2" key="1">
    <citation type="journal article" date="2019" name="Environ. Microbiol.">
        <title>Fungal ecological strategies reflected in gene transcription - a case study of two litter decomposers.</title>
        <authorList>
            <person name="Barbi F."/>
            <person name="Kohler A."/>
            <person name="Barry K."/>
            <person name="Baskaran P."/>
            <person name="Daum C."/>
            <person name="Fauchery L."/>
            <person name="Ihrmark K."/>
            <person name="Kuo A."/>
            <person name="LaButti K."/>
            <person name="Lipzen A."/>
            <person name="Morin E."/>
            <person name="Grigoriev I.V."/>
            <person name="Henrissat B."/>
            <person name="Lindahl B."/>
            <person name="Martin F."/>
        </authorList>
    </citation>
    <scope>NUCLEOTIDE SEQUENCE</scope>
    <source>
        <strain evidence="2">JB14</strain>
    </source>
</reference>
<evidence type="ECO:0000313" key="2">
    <source>
        <dbReference type="EMBL" id="KAE9387874.1"/>
    </source>
</evidence>
<evidence type="ECO:0000256" key="1">
    <source>
        <dbReference type="SAM" id="MobiDB-lite"/>
    </source>
</evidence>
<sequence>MHIANIEGIQTTNFANQASSSTSPEMNRHRFDGPLLLPSGSFLRLPTMKAERFCLRSSMLRMGLRLNWN</sequence>